<dbReference type="Pfam" id="PF13516">
    <property type="entry name" value="LRR_6"/>
    <property type="match status" value="2"/>
</dbReference>
<dbReference type="AlphaFoldDB" id="A0AAW2WIF1"/>
<dbReference type="InterPro" id="IPR032675">
    <property type="entry name" value="LRR_dom_sf"/>
</dbReference>
<dbReference type="InterPro" id="IPR001611">
    <property type="entry name" value="Leu-rich_rpt"/>
</dbReference>
<reference evidence="1" key="1">
    <citation type="submission" date="2020-06" db="EMBL/GenBank/DDBJ databases">
        <authorList>
            <person name="Li T."/>
            <person name="Hu X."/>
            <person name="Zhang T."/>
            <person name="Song X."/>
            <person name="Zhang H."/>
            <person name="Dai N."/>
            <person name="Sheng W."/>
            <person name="Hou X."/>
            <person name="Wei L."/>
        </authorList>
    </citation>
    <scope>NUCLEOTIDE SEQUENCE</scope>
    <source>
        <strain evidence="1">G02</strain>
        <tissue evidence="1">Leaf</tissue>
    </source>
</reference>
<protein>
    <submittedName>
        <fullName evidence="1">Uncharacterized protein</fullName>
    </submittedName>
</protein>
<evidence type="ECO:0000313" key="1">
    <source>
        <dbReference type="EMBL" id="KAL0441664.1"/>
    </source>
</evidence>
<gene>
    <name evidence="1" type="ORF">Sradi_0105300</name>
</gene>
<dbReference type="SUPFAM" id="SSF52047">
    <property type="entry name" value="RNI-like"/>
    <property type="match status" value="1"/>
</dbReference>
<reference evidence="1" key="2">
    <citation type="journal article" date="2024" name="Plant">
        <title>Genomic evolution and insights into agronomic trait innovations of Sesamum species.</title>
        <authorList>
            <person name="Miao H."/>
            <person name="Wang L."/>
            <person name="Qu L."/>
            <person name="Liu H."/>
            <person name="Sun Y."/>
            <person name="Le M."/>
            <person name="Wang Q."/>
            <person name="Wei S."/>
            <person name="Zheng Y."/>
            <person name="Lin W."/>
            <person name="Duan Y."/>
            <person name="Cao H."/>
            <person name="Xiong S."/>
            <person name="Wang X."/>
            <person name="Wei L."/>
            <person name="Li C."/>
            <person name="Ma Q."/>
            <person name="Ju M."/>
            <person name="Zhao R."/>
            <person name="Li G."/>
            <person name="Mu C."/>
            <person name="Tian Q."/>
            <person name="Mei H."/>
            <person name="Zhang T."/>
            <person name="Gao T."/>
            <person name="Zhang H."/>
        </authorList>
    </citation>
    <scope>NUCLEOTIDE SEQUENCE</scope>
    <source>
        <strain evidence="1">G02</strain>
    </source>
</reference>
<proteinExistence type="predicted"/>
<accession>A0AAW2WIF1</accession>
<dbReference type="Gene3D" id="3.80.10.10">
    <property type="entry name" value="Ribonuclease Inhibitor"/>
    <property type="match status" value="1"/>
</dbReference>
<dbReference type="EMBL" id="JACGWJ010000001">
    <property type="protein sequence ID" value="KAL0441664.1"/>
    <property type="molecule type" value="Genomic_DNA"/>
</dbReference>
<name>A0AAW2WIF1_SESRA</name>
<organism evidence="1">
    <name type="scientific">Sesamum radiatum</name>
    <name type="common">Black benniseed</name>
    <dbReference type="NCBI Taxonomy" id="300843"/>
    <lineage>
        <taxon>Eukaryota</taxon>
        <taxon>Viridiplantae</taxon>
        <taxon>Streptophyta</taxon>
        <taxon>Embryophyta</taxon>
        <taxon>Tracheophyta</taxon>
        <taxon>Spermatophyta</taxon>
        <taxon>Magnoliopsida</taxon>
        <taxon>eudicotyledons</taxon>
        <taxon>Gunneridae</taxon>
        <taxon>Pentapetalae</taxon>
        <taxon>asterids</taxon>
        <taxon>lamiids</taxon>
        <taxon>Lamiales</taxon>
        <taxon>Pedaliaceae</taxon>
        <taxon>Sesamum</taxon>
    </lineage>
</organism>
<sequence length="184" mass="20429">MGGACSRKRDQPVNEDNLNRGVCGRYSKSGSSKWLGTSFSRSSMDASQGKQSCPSLMDLCIYKIRQDINKYSTFSMLPRDISQQIFDDLVCSQCLTDSVLEAFRDCALQDLNLGEYPGFNDNWMDVVSSQGSSLLSVDLSGSDITDSGLIYLKGCKNLQALNFNYCDQISDKGLEQINGRNFFL</sequence>
<comment type="caution">
    <text evidence="1">The sequence shown here is derived from an EMBL/GenBank/DDBJ whole genome shotgun (WGS) entry which is preliminary data.</text>
</comment>